<comment type="caution">
    <text evidence="7">The sequence shown here is derived from an EMBL/GenBank/DDBJ whole genome shotgun (WGS) entry which is preliminary data.</text>
</comment>
<evidence type="ECO:0000256" key="5">
    <source>
        <dbReference type="SAM" id="Phobius"/>
    </source>
</evidence>
<keyword evidence="3 5" id="KW-1133">Transmembrane helix</keyword>
<evidence type="ECO:0000313" key="7">
    <source>
        <dbReference type="EMBL" id="MCW3168811.1"/>
    </source>
</evidence>
<dbReference type="InterPro" id="IPR010432">
    <property type="entry name" value="RDD"/>
</dbReference>
<dbReference type="Pfam" id="PF06271">
    <property type="entry name" value="RDD"/>
    <property type="match status" value="1"/>
</dbReference>
<reference evidence="7" key="1">
    <citation type="submission" date="2022-10" db="EMBL/GenBank/DDBJ databases">
        <title>Chryseobacterium babae sp. nov. isolated from the gut of the beetle Oryctes rhinoceros, and Chryseobacterium kimseyorum sp. nov., isolated from a stick insect rearing cage.</title>
        <authorList>
            <person name="Shelomi M."/>
            <person name="Han C.-J."/>
            <person name="Chen W.-M."/>
            <person name="Chen H.-K."/>
            <person name="Liaw S.-J."/>
            <person name="Muhle E."/>
            <person name="Clermont D."/>
        </authorList>
    </citation>
    <scope>NUCLEOTIDE SEQUENCE</scope>
    <source>
        <strain evidence="7">09-1422</strain>
    </source>
</reference>
<evidence type="ECO:0000256" key="4">
    <source>
        <dbReference type="ARBA" id="ARBA00023136"/>
    </source>
</evidence>
<sequence length="189" mass="22270">MKISELKVKKIIHRPTRQFDVSGKRIYNEFEYDLPYRASFRNNEKQRIFAKIIDLLPFFLVFFFIFHQPGFFSILYSIISVIVLGTLTETKWGTTMGKKIFKMKVIDESGNYPVILKSFCRNLLCLAAFKLLVNDYIPPLNEVLKIEHKEANFTIHMNNKVCRTYIVKESQVWEIRKLLDGKIHEAVLS</sequence>
<feature type="transmembrane region" description="Helical" evidence="5">
    <location>
        <begin position="73"/>
        <end position="94"/>
    </location>
</feature>
<evidence type="ECO:0000313" key="8">
    <source>
        <dbReference type="Proteomes" id="UP001163731"/>
    </source>
</evidence>
<protein>
    <submittedName>
        <fullName evidence="7">RDD family protein</fullName>
    </submittedName>
</protein>
<comment type="subcellular location">
    <subcellularLocation>
        <location evidence="1">Membrane</location>
        <topology evidence="1">Multi-pass membrane protein</topology>
    </subcellularLocation>
</comment>
<accession>A0ABT3HYD8</accession>
<keyword evidence="2 5" id="KW-0812">Transmembrane</keyword>
<dbReference type="RefSeq" id="WP_264750000.1">
    <property type="nucleotide sequence ID" value="NZ_JAPDHW010000006.1"/>
</dbReference>
<evidence type="ECO:0000256" key="1">
    <source>
        <dbReference type="ARBA" id="ARBA00004141"/>
    </source>
</evidence>
<feature type="transmembrane region" description="Helical" evidence="5">
    <location>
        <begin position="48"/>
        <end position="67"/>
    </location>
</feature>
<evidence type="ECO:0000259" key="6">
    <source>
        <dbReference type="Pfam" id="PF06271"/>
    </source>
</evidence>
<dbReference type="EMBL" id="JAPDHW010000006">
    <property type="protein sequence ID" value="MCW3168811.1"/>
    <property type="molecule type" value="Genomic_DNA"/>
</dbReference>
<keyword evidence="8" id="KW-1185">Reference proteome</keyword>
<keyword evidence="4 5" id="KW-0472">Membrane</keyword>
<name>A0ABT3HYD8_9FLAO</name>
<organism evidence="7 8">
    <name type="scientific">Chryseobacterium kimseyorum</name>
    <dbReference type="NCBI Taxonomy" id="2984028"/>
    <lineage>
        <taxon>Bacteria</taxon>
        <taxon>Pseudomonadati</taxon>
        <taxon>Bacteroidota</taxon>
        <taxon>Flavobacteriia</taxon>
        <taxon>Flavobacteriales</taxon>
        <taxon>Weeksellaceae</taxon>
        <taxon>Chryseobacterium group</taxon>
        <taxon>Chryseobacterium</taxon>
    </lineage>
</organism>
<dbReference type="Proteomes" id="UP001163731">
    <property type="component" value="Unassembled WGS sequence"/>
</dbReference>
<gene>
    <name evidence="7" type="ORF">OMO38_09785</name>
</gene>
<evidence type="ECO:0000256" key="2">
    <source>
        <dbReference type="ARBA" id="ARBA00022692"/>
    </source>
</evidence>
<feature type="domain" description="RDD" evidence="6">
    <location>
        <begin position="46"/>
        <end position="137"/>
    </location>
</feature>
<evidence type="ECO:0000256" key="3">
    <source>
        <dbReference type="ARBA" id="ARBA00022989"/>
    </source>
</evidence>
<proteinExistence type="predicted"/>